<sequence length="140" mass="15236">MRRLAALAPLALSVGASPVATLKVDVDALRSERGVIRLCLTAVESNFPTCEDDARAIARSVPATMRTLAYEGLPPGGYAVAIIHDENGNGKLDTFAGIPREGFGFSRNPRIAFGPPRFSAARFTVDHDGEEQRIRMRYMF</sequence>
<dbReference type="OrthoDB" id="9788332at2"/>
<dbReference type="InterPro" id="IPR018673">
    <property type="entry name" value="DUF2141"/>
</dbReference>
<gene>
    <name evidence="1" type="ORF">COC42_09175</name>
</gene>
<proteinExistence type="predicted"/>
<evidence type="ECO:0008006" key="3">
    <source>
        <dbReference type="Google" id="ProtNLM"/>
    </source>
</evidence>
<dbReference type="EMBL" id="NWMW01000001">
    <property type="protein sequence ID" value="PCD04420.1"/>
    <property type="molecule type" value="Genomic_DNA"/>
</dbReference>
<dbReference type="AlphaFoldDB" id="A0A2A4B8M5"/>
<evidence type="ECO:0000313" key="1">
    <source>
        <dbReference type="EMBL" id="PCD04420.1"/>
    </source>
</evidence>
<dbReference type="Proteomes" id="UP000218366">
    <property type="component" value="Unassembled WGS sequence"/>
</dbReference>
<protein>
    <recommendedName>
        <fullName evidence="3">DUF2141 domain-containing protein</fullName>
    </recommendedName>
</protein>
<organism evidence="1 2">
    <name type="scientific">Sphingomonas spermidinifaciens</name>
    <dbReference type="NCBI Taxonomy" id="1141889"/>
    <lineage>
        <taxon>Bacteria</taxon>
        <taxon>Pseudomonadati</taxon>
        <taxon>Pseudomonadota</taxon>
        <taxon>Alphaproteobacteria</taxon>
        <taxon>Sphingomonadales</taxon>
        <taxon>Sphingomonadaceae</taxon>
        <taxon>Sphingomonas</taxon>
    </lineage>
</organism>
<keyword evidence="2" id="KW-1185">Reference proteome</keyword>
<evidence type="ECO:0000313" key="2">
    <source>
        <dbReference type="Proteomes" id="UP000218366"/>
    </source>
</evidence>
<dbReference type="RefSeq" id="WP_096342815.1">
    <property type="nucleotide sequence ID" value="NZ_NWMW01000001.1"/>
</dbReference>
<name>A0A2A4B8M5_9SPHN</name>
<dbReference type="Pfam" id="PF09912">
    <property type="entry name" value="DUF2141"/>
    <property type="match status" value="1"/>
</dbReference>
<reference evidence="1 2" key="1">
    <citation type="submission" date="2017-09" db="EMBL/GenBank/DDBJ databases">
        <title>Sphingomonas spermidinifaciens 9NM-10, whole genome shotgun sequence.</title>
        <authorList>
            <person name="Feng G."/>
            <person name="Zhu H."/>
        </authorList>
    </citation>
    <scope>NUCLEOTIDE SEQUENCE [LARGE SCALE GENOMIC DNA]</scope>
    <source>
        <strain evidence="1 2">9NM-10</strain>
    </source>
</reference>
<comment type="caution">
    <text evidence="1">The sequence shown here is derived from an EMBL/GenBank/DDBJ whole genome shotgun (WGS) entry which is preliminary data.</text>
</comment>
<accession>A0A2A4B8M5</accession>